<evidence type="ECO:0000313" key="2">
    <source>
        <dbReference type="EMBL" id="KAL3802372.1"/>
    </source>
</evidence>
<evidence type="ECO:0000256" key="1">
    <source>
        <dbReference type="SAM" id="MobiDB-lite"/>
    </source>
</evidence>
<comment type="caution">
    <text evidence="2">The sequence shown here is derived from an EMBL/GenBank/DDBJ whole genome shotgun (WGS) entry which is preliminary data.</text>
</comment>
<keyword evidence="3" id="KW-1185">Reference proteome</keyword>
<reference evidence="2 3" key="1">
    <citation type="journal article" date="2020" name="G3 (Bethesda)">
        <title>Improved Reference Genome for Cyclotella cryptica CCMP332, a Model for Cell Wall Morphogenesis, Salinity Adaptation, and Lipid Production in Diatoms (Bacillariophyta).</title>
        <authorList>
            <person name="Roberts W.R."/>
            <person name="Downey K.M."/>
            <person name="Ruck E.C."/>
            <person name="Traller J.C."/>
            <person name="Alverson A.J."/>
        </authorList>
    </citation>
    <scope>NUCLEOTIDE SEQUENCE [LARGE SCALE GENOMIC DNA]</scope>
    <source>
        <strain evidence="2 3">CCMP332</strain>
    </source>
</reference>
<evidence type="ECO:0000313" key="3">
    <source>
        <dbReference type="Proteomes" id="UP001516023"/>
    </source>
</evidence>
<organism evidence="2 3">
    <name type="scientific">Cyclotella cryptica</name>
    <dbReference type="NCBI Taxonomy" id="29204"/>
    <lineage>
        <taxon>Eukaryota</taxon>
        <taxon>Sar</taxon>
        <taxon>Stramenopiles</taxon>
        <taxon>Ochrophyta</taxon>
        <taxon>Bacillariophyta</taxon>
        <taxon>Coscinodiscophyceae</taxon>
        <taxon>Thalassiosirophycidae</taxon>
        <taxon>Stephanodiscales</taxon>
        <taxon>Stephanodiscaceae</taxon>
        <taxon>Cyclotella</taxon>
    </lineage>
</organism>
<feature type="compositionally biased region" description="Low complexity" evidence="1">
    <location>
        <begin position="90"/>
        <end position="100"/>
    </location>
</feature>
<gene>
    <name evidence="2" type="ORF">HJC23_007197</name>
</gene>
<dbReference type="AlphaFoldDB" id="A0ABD3QQM5"/>
<evidence type="ECO:0008006" key="4">
    <source>
        <dbReference type="Google" id="ProtNLM"/>
    </source>
</evidence>
<feature type="region of interest" description="Disordered" evidence="1">
    <location>
        <begin position="78"/>
        <end position="100"/>
    </location>
</feature>
<proteinExistence type="predicted"/>
<protein>
    <recommendedName>
        <fullName evidence="4">CUE domain-containing protein</fullName>
    </recommendedName>
</protein>
<accession>A0ABD3QQM5</accession>
<dbReference type="EMBL" id="JABMIG020000020">
    <property type="protein sequence ID" value="KAL3802372.1"/>
    <property type="molecule type" value="Genomic_DNA"/>
</dbReference>
<dbReference type="Proteomes" id="UP001516023">
    <property type="component" value="Unassembled WGS sequence"/>
</dbReference>
<sequence length="154" mass="16895">MAYLGDRTADMNIVYDVPPPFAAPPLSSRMSRMTELLACFPGLTIPEAMHAAKYSLNESKDDVLQSAMEEIMWQVPGAKKKKSCRKPGSQQPAPAKQAAPSLVEIDPLRLPPGITIALVRPKNALGRCLCRVEGCWKLDQANNVLRSLQSHQGR</sequence>
<name>A0ABD3QQM5_9STRA</name>